<dbReference type="KEGG" id="nno:NONO_c50440"/>
<dbReference type="STRING" id="1415166.NONO_c50440"/>
<feature type="region of interest" description="Disordered" evidence="1">
    <location>
        <begin position="1"/>
        <end position="260"/>
    </location>
</feature>
<proteinExistence type="predicted"/>
<feature type="compositionally biased region" description="Basic residues" evidence="1">
    <location>
        <begin position="27"/>
        <end position="44"/>
    </location>
</feature>
<name>W5TLJ3_9NOCA</name>
<feature type="compositionally biased region" description="Basic residues" evidence="1">
    <location>
        <begin position="203"/>
        <end position="213"/>
    </location>
</feature>
<gene>
    <name evidence="2" type="ORF">NONO_c50440</name>
</gene>
<dbReference type="AlphaFoldDB" id="W5TLJ3"/>
<feature type="compositionally biased region" description="Basic and acidic residues" evidence="1">
    <location>
        <begin position="1"/>
        <end position="19"/>
    </location>
</feature>
<feature type="compositionally biased region" description="Low complexity" evidence="1">
    <location>
        <begin position="74"/>
        <end position="84"/>
    </location>
</feature>
<organism evidence="2 3">
    <name type="scientific">Nocardia nova SH22a</name>
    <dbReference type="NCBI Taxonomy" id="1415166"/>
    <lineage>
        <taxon>Bacteria</taxon>
        <taxon>Bacillati</taxon>
        <taxon>Actinomycetota</taxon>
        <taxon>Actinomycetes</taxon>
        <taxon>Mycobacteriales</taxon>
        <taxon>Nocardiaceae</taxon>
        <taxon>Nocardia</taxon>
    </lineage>
</organism>
<evidence type="ECO:0000313" key="2">
    <source>
        <dbReference type="EMBL" id="AHH19828.1"/>
    </source>
</evidence>
<reference evidence="2 3" key="1">
    <citation type="journal article" date="2014" name="Appl. Environ. Microbiol.">
        <title>Insights into the Microbial Degradation of Rubber and Gutta-Percha by Analysis of the Complete Genome of Nocardia nova SH22a.</title>
        <authorList>
            <person name="Luo Q."/>
            <person name="Hiessl S."/>
            <person name="Poehlein A."/>
            <person name="Daniel R."/>
            <person name="Steinbuchel A."/>
        </authorList>
    </citation>
    <scope>NUCLEOTIDE SEQUENCE [LARGE SCALE GENOMIC DNA]</scope>
    <source>
        <strain evidence="2">SH22a</strain>
    </source>
</reference>
<protein>
    <submittedName>
        <fullName evidence="2">Uncharacterized protein</fullName>
    </submittedName>
</protein>
<dbReference type="Proteomes" id="UP000019150">
    <property type="component" value="Chromosome"/>
</dbReference>
<feature type="compositionally biased region" description="Low complexity" evidence="1">
    <location>
        <begin position="160"/>
        <end position="172"/>
    </location>
</feature>
<feature type="compositionally biased region" description="Low complexity" evidence="1">
    <location>
        <begin position="244"/>
        <end position="254"/>
    </location>
</feature>
<sequence length="288" mass="30766">MGAEHCRTEPGPRCRRAEARSNPPLARVRRTATRRQCRRARRAGPPRPTDSPPDPTRRCPRSAGSTRSRHGRRASGTSATGRAAAAHRDPSPSTRRPPPALPRRSVRRRSAGRGRHRGLPRARPSTAVPRSNPRSAAGRGARARDGSPASRRRRRRAPSSRRNGTPRPGGCRRSFRRRAGGRSPARPGGGAGIRVPRVSGGRRGSRCHGRGRPVRAGMPRSPWSRSRGAGHRANLGSGQGNSCGRSRTAPPARGRAGGGVPLRSSVPLLCSHVAAPHSAPAVAVVKRR</sequence>
<feature type="compositionally biased region" description="Basic residues" evidence="1">
    <location>
        <begin position="150"/>
        <end position="159"/>
    </location>
</feature>
<feature type="compositionally biased region" description="Pro residues" evidence="1">
    <location>
        <begin position="45"/>
        <end position="54"/>
    </location>
</feature>
<keyword evidence="3" id="KW-1185">Reference proteome</keyword>
<evidence type="ECO:0000313" key="3">
    <source>
        <dbReference type="Proteomes" id="UP000019150"/>
    </source>
</evidence>
<dbReference type="EMBL" id="CP006850">
    <property type="protein sequence ID" value="AHH19828.1"/>
    <property type="molecule type" value="Genomic_DNA"/>
</dbReference>
<evidence type="ECO:0000256" key="1">
    <source>
        <dbReference type="SAM" id="MobiDB-lite"/>
    </source>
</evidence>
<accession>W5TLJ3</accession>
<feature type="compositionally biased region" description="Low complexity" evidence="1">
    <location>
        <begin position="130"/>
        <end position="140"/>
    </location>
</feature>
<dbReference type="HOGENOM" id="CLU_965885_0_0_11"/>
<feature type="compositionally biased region" description="Basic residues" evidence="1">
    <location>
        <begin position="104"/>
        <end position="120"/>
    </location>
</feature>